<dbReference type="Pfam" id="PF00196">
    <property type="entry name" value="GerE"/>
    <property type="match status" value="1"/>
</dbReference>
<protein>
    <submittedName>
        <fullName evidence="7">DNA-binding NarL/FixJ family response regulator</fullName>
    </submittedName>
</protein>
<dbReference type="SUPFAM" id="SSF46894">
    <property type="entry name" value="C-terminal effector domain of the bipartite response regulators"/>
    <property type="match status" value="1"/>
</dbReference>
<dbReference type="RefSeq" id="WP_209681818.1">
    <property type="nucleotide sequence ID" value="NZ_JAGIOI010000001.1"/>
</dbReference>
<dbReference type="InterPro" id="IPR000792">
    <property type="entry name" value="Tscrpt_reg_LuxR_C"/>
</dbReference>
<dbReference type="PANTHER" id="PTHR43214">
    <property type="entry name" value="TWO-COMPONENT RESPONSE REGULATOR"/>
    <property type="match status" value="1"/>
</dbReference>
<sequence length="221" mass="23201">MNAGIAEKTGNLRMAVVGSDYITGLGLTQLLDQAPFITNVGSVATAGQVLAMADEWPVDLVLVDAAIQGQDLAAACRSLIESENPPTVVVMGEVPFNVAESLVLCGVTAFLNPGLVAEDLPVALRLIQRGGAILLSDAAREALVARGRSFDTAHRSRYETLNAREKVVAEGVAEGKTNLELAADMHVSEATVKLLVSNVMNKLGVCNRVQVAVIATKARII</sequence>
<evidence type="ECO:0000256" key="3">
    <source>
        <dbReference type="ARBA" id="ARBA00023163"/>
    </source>
</evidence>
<proteinExistence type="predicted"/>
<name>A0ABS4Z066_9MICC</name>
<dbReference type="PROSITE" id="PS50110">
    <property type="entry name" value="RESPONSE_REGULATORY"/>
    <property type="match status" value="1"/>
</dbReference>
<evidence type="ECO:0000259" key="6">
    <source>
        <dbReference type="PROSITE" id="PS50110"/>
    </source>
</evidence>
<gene>
    <name evidence="7" type="ORF">JOF48_002909</name>
</gene>
<dbReference type="InterPro" id="IPR016032">
    <property type="entry name" value="Sig_transdc_resp-reg_C-effctor"/>
</dbReference>
<accession>A0ABS4Z066</accession>
<comment type="caution">
    <text evidence="7">The sequence shown here is derived from an EMBL/GenBank/DDBJ whole genome shotgun (WGS) entry which is preliminary data.</text>
</comment>
<keyword evidence="8" id="KW-1185">Reference proteome</keyword>
<organism evidence="7 8">
    <name type="scientific">Arthrobacter stackebrandtii</name>
    <dbReference type="NCBI Taxonomy" id="272161"/>
    <lineage>
        <taxon>Bacteria</taxon>
        <taxon>Bacillati</taxon>
        <taxon>Actinomycetota</taxon>
        <taxon>Actinomycetes</taxon>
        <taxon>Micrococcales</taxon>
        <taxon>Micrococcaceae</taxon>
        <taxon>Arthrobacter</taxon>
    </lineage>
</organism>
<evidence type="ECO:0000256" key="1">
    <source>
        <dbReference type="ARBA" id="ARBA00023015"/>
    </source>
</evidence>
<dbReference type="PROSITE" id="PS50043">
    <property type="entry name" value="HTH_LUXR_2"/>
    <property type="match status" value="1"/>
</dbReference>
<dbReference type="InterPro" id="IPR011006">
    <property type="entry name" value="CheY-like_superfamily"/>
</dbReference>
<dbReference type="PANTHER" id="PTHR43214:SF24">
    <property type="entry name" value="TRANSCRIPTIONAL REGULATORY PROTEIN NARL-RELATED"/>
    <property type="match status" value="1"/>
</dbReference>
<dbReference type="InterPro" id="IPR039420">
    <property type="entry name" value="WalR-like"/>
</dbReference>
<evidence type="ECO:0000313" key="8">
    <source>
        <dbReference type="Proteomes" id="UP000711614"/>
    </source>
</evidence>
<keyword evidence="2 7" id="KW-0238">DNA-binding</keyword>
<feature type="modified residue" description="4-aspartylphosphate" evidence="4">
    <location>
        <position position="64"/>
    </location>
</feature>
<evidence type="ECO:0000256" key="4">
    <source>
        <dbReference type="PROSITE-ProRule" id="PRU00169"/>
    </source>
</evidence>
<evidence type="ECO:0000259" key="5">
    <source>
        <dbReference type="PROSITE" id="PS50043"/>
    </source>
</evidence>
<dbReference type="CDD" id="cd06170">
    <property type="entry name" value="LuxR_C_like"/>
    <property type="match status" value="1"/>
</dbReference>
<evidence type="ECO:0000256" key="2">
    <source>
        <dbReference type="ARBA" id="ARBA00023125"/>
    </source>
</evidence>
<dbReference type="Gene3D" id="3.40.50.2300">
    <property type="match status" value="1"/>
</dbReference>
<reference evidence="7 8" key="1">
    <citation type="submission" date="2021-03" db="EMBL/GenBank/DDBJ databases">
        <title>Sequencing the genomes of 1000 actinobacteria strains.</title>
        <authorList>
            <person name="Klenk H.-P."/>
        </authorList>
    </citation>
    <scope>NUCLEOTIDE SEQUENCE [LARGE SCALE GENOMIC DNA]</scope>
    <source>
        <strain evidence="7 8">DSM 16005</strain>
    </source>
</reference>
<evidence type="ECO:0000313" key="7">
    <source>
        <dbReference type="EMBL" id="MBP2414110.1"/>
    </source>
</evidence>
<dbReference type="PRINTS" id="PR00038">
    <property type="entry name" value="HTHLUXR"/>
</dbReference>
<keyword evidence="4" id="KW-0597">Phosphoprotein</keyword>
<dbReference type="InterPro" id="IPR001789">
    <property type="entry name" value="Sig_transdc_resp-reg_receiver"/>
</dbReference>
<feature type="domain" description="Response regulatory" evidence="6">
    <location>
        <begin position="13"/>
        <end position="128"/>
    </location>
</feature>
<feature type="domain" description="HTH luxR-type" evidence="5">
    <location>
        <begin position="154"/>
        <end position="219"/>
    </location>
</feature>
<dbReference type="SUPFAM" id="SSF52172">
    <property type="entry name" value="CheY-like"/>
    <property type="match status" value="1"/>
</dbReference>
<dbReference type="GO" id="GO:0003677">
    <property type="term" value="F:DNA binding"/>
    <property type="evidence" value="ECO:0007669"/>
    <property type="project" value="UniProtKB-KW"/>
</dbReference>
<dbReference type="SMART" id="SM00421">
    <property type="entry name" value="HTH_LUXR"/>
    <property type="match status" value="1"/>
</dbReference>
<keyword evidence="3" id="KW-0804">Transcription</keyword>
<keyword evidence="1" id="KW-0805">Transcription regulation</keyword>
<dbReference type="EMBL" id="JAGIOI010000001">
    <property type="protein sequence ID" value="MBP2414110.1"/>
    <property type="molecule type" value="Genomic_DNA"/>
</dbReference>
<dbReference type="Proteomes" id="UP000711614">
    <property type="component" value="Unassembled WGS sequence"/>
</dbReference>